<dbReference type="AlphaFoldDB" id="A0A172TVP3"/>
<dbReference type="RefSeq" id="WP_066404695.1">
    <property type="nucleotide sequence ID" value="NZ_CP011390.1"/>
</dbReference>
<gene>
    <name evidence="1" type="ORF">SY85_11730</name>
</gene>
<reference evidence="2" key="1">
    <citation type="submission" date="2015-01" db="EMBL/GenBank/DDBJ databases">
        <title>Flavisolibacter sp./LCS9/ whole genome sequencing.</title>
        <authorList>
            <person name="Kim M.K."/>
            <person name="Srinivasan S."/>
            <person name="Lee J.-J."/>
        </authorList>
    </citation>
    <scope>NUCLEOTIDE SEQUENCE [LARGE SCALE GENOMIC DNA]</scope>
    <source>
        <strain evidence="2">LCS9</strain>
    </source>
</reference>
<proteinExistence type="predicted"/>
<keyword evidence="2" id="KW-1185">Reference proteome</keyword>
<dbReference type="OrthoDB" id="686194at2"/>
<name>A0A172TVP3_9BACT</name>
<evidence type="ECO:0000313" key="2">
    <source>
        <dbReference type="Proteomes" id="UP000077177"/>
    </source>
</evidence>
<protein>
    <submittedName>
        <fullName evidence="1">Uncharacterized protein</fullName>
    </submittedName>
</protein>
<dbReference type="KEGG" id="fla:SY85_11730"/>
<dbReference type="EMBL" id="CP011390">
    <property type="protein sequence ID" value="ANE51072.1"/>
    <property type="molecule type" value="Genomic_DNA"/>
</dbReference>
<dbReference type="Proteomes" id="UP000077177">
    <property type="component" value="Chromosome"/>
</dbReference>
<reference evidence="1 2" key="2">
    <citation type="journal article" date="2016" name="Int. J. Syst. Evol. Microbiol.">
        <title>Flavisolibacter tropicus sp. nov., isolated from tropical soil.</title>
        <authorList>
            <person name="Lee J.J."/>
            <person name="Kang M.S."/>
            <person name="Kim G.S."/>
            <person name="Lee C.S."/>
            <person name="Lim S."/>
            <person name="Lee J."/>
            <person name="Roh S.H."/>
            <person name="Kang H."/>
            <person name="Ha J.M."/>
            <person name="Bae S."/>
            <person name="Jung H.Y."/>
            <person name="Kim M.K."/>
        </authorList>
    </citation>
    <scope>NUCLEOTIDE SEQUENCE [LARGE SCALE GENOMIC DNA]</scope>
    <source>
        <strain evidence="1 2">LCS9</strain>
    </source>
</reference>
<sequence>MTIRILIAVLFFTLVFNGCKCTKEYECGDPPIYPAFIGFSAADIDTFVVRKYQPNTNYQSLVDTFVIKYSEYYRTSNDTTKVILYLKGDQGIKPGFDWQVFIPALQKTVFVSDIRGNKKTTECGALAAPINCGCANDLFSAKLDNQTITFADTDRQPPFIYIKR</sequence>
<organism evidence="1 2">
    <name type="scientific">Flavisolibacter tropicus</name>
    <dbReference type="NCBI Taxonomy" id="1492898"/>
    <lineage>
        <taxon>Bacteria</taxon>
        <taxon>Pseudomonadati</taxon>
        <taxon>Bacteroidota</taxon>
        <taxon>Chitinophagia</taxon>
        <taxon>Chitinophagales</taxon>
        <taxon>Chitinophagaceae</taxon>
        <taxon>Flavisolibacter</taxon>
    </lineage>
</organism>
<dbReference type="STRING" id="1492898.SY85_11730"/>
<accession>A0A172TVP3</accession>
<evidence type="ECO:0000313" key="1">
    <source>
        <dbReference type="EMBL" id="ANE51072.1"/>
    </source>
</evidence>